<sequence>MPPIPPLFVLPITPAGRITCTQPSARIYLLTFDSPPDNRMTPAFCATLLLALDILDHRFPKGVVITTSGIQKFYSNGLDYDSAIKTKGFFEDSLYPLWRRLLTYPMPTIALIPGHAFAAGFMTAMMHDYRLMNPHRGYLCLNELNFGAPLKPPMASIFRQKVPNPNTFQTMILESKRYGALEAFKEGFLDGLGGVDDVVAFVNELRLVDRASSGVYGQLKGEMWGETVGYLENSRGGEERAESEVNEQEARKGVELKRVEEWEAKTKTAKSKL</sequence>
<dbReference type="EMBL" id="JASNWA010000011">
    <property type="protein sequence ID" value="KAK3167577.1"/>
    <property type="molecule type" value="Genomic_DNA"/>
</dbReference>
<dbReference type="GO" id="GO:0006635">
    <property type="term" value="P:fatty acid beta-oxidation"/>
    <property type="evidence" value="ECO:0007669"/>
    <property type="project" value="TreeGrafter"/>
</dbReference>
<dbReference type="SUPFAM" id="SSF52096">
    <property type="entry name" value="ClpP/crotonase"/>
    <property type="match status" value="1"/>
</dbReference>
<dbReference type="InterPro" id="IPR029045">
    <property type="entry name" value="ClpP/crotonase-like_dom_sf"/>
</dbReference>
<gene>
    <name evidence="1" type="ORF">OEA41_010704</name>
</gene>
<protein>
    <submittedName>
        <fullName evidence="1">Uncharacterized protein</fullName>
    </submittedName>
</protein>
<accession>A0AAE0DE39</accession>
<evidence type="ECO:0000313" key="1">
    <source>
        <dbReference type="EMBL" id="KAK3167577.1"/>
    </source>
</evidence>
<dbReference type="PANTHER" id="PTHR11941:SF75">
    <property type="entry name" value="ENOYL-COA HYDRATASE_ISOMERASE FAMILY PROTEIN"/>
    <property type="match status" value="1"/>
</dbReference>
<keyword evidence="2" id="KW-1185">Reference proteome</keyword>
<dbReference type="InterPro" id="IPR001753">
    <property type="entry name" value="Enoyl-CoA_hydra/iso"/>
</dbReference>
<dbReference type="Proteomes" id="UP001276659">
    <property type="component" value="Unassembled WGS sequence"/>
</dbReference>
<dbReference type="GO" id="GO:0005777">
    <property type="term" value="C:peroxisome"/>
    <property type="evidence" value="ECO:0007669"/>
    <property type="project" value="TreeGrafter"/>
</dbReference>
<name>A0AAE0DE39_9LECA</name>
<comment type="caution">
    <text evidence="1">The sequence shown here is derived from an EMBL/GenBank/DDBJ whole genome shotgun (WGS) entry which is preliminary data.</text>
</comment>
<reference evidence="1" key="1">
    <citation type="submission" date="2022-11" db="EMBL/GenBank/DDBJ databases">
        <title>Chromosomal genome sequence assembly and mating type (MAT) locus characterization of the leprose asexual lichenized fungus Lepraria neglecta (Nyl.) Erichsen.</title>
        <authorList>
            <person name="Allen J.L."/>
            <person name="Pfeffer B."/>
        </authorList>
    </citation>
    <scope>NUCLEOTIDE SEQUENCE</scope>
    <source>
        <strain evidence="1">Allen 5258</strain>
    </source>
</reference>
<proteinExistence type="predicted"/>
<dbReference type="CDD" id="cd06558">
    <property type="entry name" value="crotonase-like"/>
    <property type="match status" value="1"/>
</dbReference>
<dbReference type="GO" id="GO:0004165">
    <property type="term" value="F:delta(3)-delta(2)-enoyl-CoA isomerase activity"/>
    <property type="evidence" value="ECO:0007669"/>
    <property type="project" value="TreeGrafter"/>
</dbReference>
<dbReference type="Pfam" id="PF00378">
    <property type="entry name" value="ECH_1"/>
    <property type="match status" value="1"/>
</dbReference>
<dbReference type="Gene3D" id="3.90.226.10">
    <property type="entry name" value="2-enoyl-CoA Hydratase, Chain A, domain 1"/>
    <property type="match status" value="1"/>
</dbReference>
<organism evidence="1 2">
    <name type="scientific">Lepraria neglecta</name>
    <dbReference type="NCBI Taxonomy" id="209136"/>
    <lineage>
        <taxon>Eukaryota</taxon>
        <taxon>Fungi</taxon>
        <taxon>Dikarya</taxon>
        <taxon>Ascomycota</taxon>
        <taxon>Pezizomycotina</taxon>
        <taxon>Lecanoromycetes</taxon>
        <taxon>OSLEUM clade</taxon>
        <taxon>Lecanoromycetidae</taxon>
        <taxon>Lecanorales</taxon>
        <taxon>Lecanorineae</taxon>
        <taxon>Stereocaulaceae</taxon>
        <taxon>Lepraria</taxon>
    </lineage>
</organism>
<dbReference type="AlphaFoldDB" id="A0AAE0DE39"/>
<evidence type="ECO:0000313" key="2">
    <source>
        <dbReference type="Proteomes" id="UP001276659"/>
    </source>
</evidence>
<dbReference type="PANTHER" id="PTHR11941">
    <property type="entry name" value="ENOYL-COA HYDRATASE-RELATED"/>
    <property type="match status" value="1"/>
</dbReference>